<protein>
    <recommendedName>
        <fullName evidence="8">Clusterin</fullName>
    </recommendedName>
</protein>
<keyword evidence="5 9" id="KW-0175">Coiled coil</keyword>
<evidence type="ECO:0000256" key="4">
    <source>
        <dbReference type="ARBA" id="ARBA00022729"/>
    </source>
</evidence>
<feature type="coiled-coil region" evidence="9">
    <location>
        <begin position="75"/>
        <end position="109"/>
    </location>
</feature>
<evidence type="ECO:0000256" key="6">
    <source>
        <dbReference type="ARBA" id="ARBA00023157"/>
    </source>
</evidence>
<proteinExistence type="inferred from homology"/>
<evidence type="ECO:0000256" key="10">
    <source>
        <dbReference type="SAM" id="SignalP"/>
    </source>
</evidence>
<evidence type="ECO:0000313" key="14">
    <source>
        <dbReference type="Proteomes" id="UP000826234"/>
    </source>
</evidence>
<feature type="domain" description="Clusterin N-terminal" evidence="11">
    <location>
        <begin position="24"/>
        <end position="234"/>
    </location>
</feature>
<feature type="chain" id="PRO_5046739045" description="Clusterin" evidence="10">
    <location>
        <begin position="19"/>
        <end position="474"/>
    </location>
</feature>
<dbReference type="Proteomes" id="UP000826234">
    <property type="component" value="Unassembled WGS sequence"/>
</dbReference>
<comment type="similarity">
    <text evidence="2 8">Belongs to the clusterin family.</text>
</comment>
<evidence type="ECO:0000256" key="9">
    <source>
        <dbReference type="SAM" id="Coils"/>
    </source>
</evidence>
<dbReference type="SMART" id="SM00035">
    <property type="entry name" value="CLa"/>
    <property type="match status" value="1"/>
</dbReference>
<evidence type="ECO:0000256" key="8">
    <source>
        <dbReference type="RuleBase" id="RU000629"/>
    </source>
</evidence>
<evidence type="ECO:0000259" key="11">
    <source>
        <dbReference type="SMART" id="SM00030"/>
    </source>
</evidence>
<reference evidence="13 14" key="1">
    <citation type="journal article" date="2022" name="Gigascience">
        <title>A chromosome-level genome assembly and annotation of the desert horned lizard, Phrynosoma platyrhinos, provides insight into chromosomal rearrangements among reptiles.</title>
        <authorList>
            <person name="Koochekian N."/>
            <person name="Ascanio A."/>
            <person name="Farleigh K."/>
            <person name="Card D.C."/>
            <person name="Schield D.R."/>
            <person name="Castoe T.A."/>
            <person name="Jezkova T."/>
        </authorList>
    </citation>
    <scope>NUCLEOTIDE SEQUENCE [LARGE SCALE GENOMIC DNA]</scope>
    <source>
        <strain evidence="13">NK-2021</strain>
    </source>
</reference>
<name>A0ABQ7SKG9_PHRPL</name>
<evidence type="ECO:0000256" key="7">
    <source>
        <dbReference type="ARBA" id="ARBA00023180"/>
    </source>
</evidence>
<evidence type="ECO:0000256" key="5">
    <source>
        <dbReference type="ARBA" id="ARBA00023054"/>
    </source>
</evidence>
<evidence type="ECO:0000256" key="2">
    <source>
        <dbReference type="ARBA" id="ARBA00010069"/>
    </source>
</evidence>
<accession>A0ABQ7SKG9</accession>
<comment type="subcellular location">
    <subcellularLocation>
        <location evidence="1">Secreted</location>
    </subcellularLocation>
</comment>
<dbReference type="SMART" id="SM00030">
    <property type="entry name" value="CLb"/>
    <property type="match status" value="1"/>
</dbReference>
<dbReference type="Pfam" id="PF01093">
    <property type="entry name" value="Clusterin"/>
    <property type="match status" value="1"/>
</dbReference>
<feature type="signal peptide" evidence="10">
    <location>
        <begin position="1"/>
        <end position="18"/>
    </location>
</feature>
<evidence type="ECO:0000256" key="3">
    <source>
        <dbReference type="ARBA" id="ARBA00022525"/>
    </source>
</evidence>
<keyword evidence="6" id="KW-1015">Disulfide bond</keyword>
<dbReference type="PANTHER" id="PTHR10970">
    <property type="entry name" value="CLUSTERIN"/>
    <property type="match status" value="1"/>
</dbReference>
<dbReference type="PANTHER" id="PTHR10970:SF2">
    <property type="entry name" value="CLUSTERIN-LIKE PROTEIN 1"/>
    <property type="match status" value="1"/>
</dbReference>
<evidence type="ECO:0000259" key="12">
    <source>
        <dbReference type="SMART" id="SM00035"/>
    </source>
</evidence>
<evidence type="ECO:0000313" key="13">
    <source>
        <dbReference type="EMBL" id="KAH0617789.1"/>
    </source>
</evidence>
<keyword evidence="4 10" id="KW-0732">Signal</keyword>
<sequence length="474" mass="55289">MKFLLILMYLVWLKGHHCAPIKEEELNDVENLKVLSEVGEKYVDEEVKKALIGIKQMKIVMARNEVKHMDLMKTLKKSSEEKEEAVRLMNEVKERLEEEENICQGSLKDLWDECKSCLKSNCMRFYTTCRHGLFTFTKKIEDFFKKMTPLSLPMYEDQGKDLQFNQKPEKEDAQLLQIENLFNQLLSDMGTIFEKSFVFFKHMQKEFDQSFQMYFMSEPDLIEPYFLPASPEESSRNTGFPKEPGFFQLIFDFSKTVLEGIGEVITEAFEEYRESARELVDQIKGKSLNMYNSHFYIDSNKSGMFSKHMPGHERTPCNQLRQNLSGCSQFHERCHQCQDDLMRVCPNVPELHIKYDDAFKLVNISSEQYQQILQMVQRHTEDTSYLLNKMKERFGWVSELSNMTIGPENIFNIVKVSSNAKGGESSSLNETVVDVNILTSPTFTIKVPQDLDTESSEFIEYVAGKALELYKKNF</sequence>
<keyword evidence="3" id="KW-0964">Secreted</keyword>
<organism evidence="13 14">
    <name type="scientific">Phrynosoma platyrhinos</name>
    <name type="common">Desert horned lizard</name>
    <dbReference type="NCBI Taxonomy" id="52577"/>
    <lineage>
        <taxon>Eukaryota</taxon>
        <taxon>Metazoa</taxon>
        <taxon>Chordata</taxon>
        <taxon>Craniata</taxon>
        <taxon>Vertebrata</taxon>
        <taxon>Euteleostomi</taxon>
        <taxon>Lepidosauria</taxon>
        <taxon>Squamata</taxon>
        <taxon>Bifurcata</taxon>
        <taxon>Unidentata</taxon>
        <taxon>Episquamata</taxon>
        <taxon>Toxicofera</taxon>
        <taxon>Iguania</taxon>
        <taxon>Phrynosomatidae</taxon>
        <taxon>Phrynosomatinae</taxon>
        <taxon>Phrynosoma</taxon>
    </lineage>
</organism>
<keyword evidence="14" id="KW-1185">Reference proteome</keyword>
<gene>
    <name evidence="13" type="ORF">JD844_016379</name>
</gene>
<comment type="caution">
    <text evidence="13">The sequence shown here is derived from an EMBL/GenBank/DDBJ whole genome shotgun (WGS) entry which is preliminary data.</text>
</comment>
<dbReference type="InterPro" id="IPR016015">
    <property type="entry name" value="Clusterin_C"/>
</dbReference>
<dbReference type="InterPro" id="IPR016014">
    <property type="entry name" value="Clusterin_N"/>
</dbReference>
<dbReference type="InterPro" id="IPR000753">
    <property type="entry name" value="Clusterin-like"/>
</dbReference>
<dbReference type="EMBL" id="JAIPUX010005289">
    <property type="protein sequence ID" value="KAH0617789.1"/>
    <property type="molecule type" value="Genomic_DNA"/>
</dbReference>
<feature type="domain" description="Clusterin C-terminal" evidence="12">
    <location>
        <begin position="254"/>
        <end position="471"/>
    </location>
</feature>
<evidence type="ECO:0000256" key="1">
    <source>
        <dbReference type="ARBA" id="ARBA00004613"/>
    </source>
</evidence>
<keyword evidence="7" id="KW-0325">Glycoprotein</keyword>